<protein>
    <submittedName>
        <fullName evidence="3">Gluconolactonase</fullName>
    </submittedName>
</protein>
<dbReference type="EMBL" id="UETC01000023">
    <property type="protein sequence ID" value="SSA51643.1"/>
    <property type="molecule type" value="Genomic_DNA"/>
</dbReference>
<dbReference type="PANTHER" id="PTHR47064">
    <property type="entry name" value="PUTATIVE (AFU_ORTHOLOGUE AFUA_1G08990)-RELATED"/>
    <property type="match status" value="1"/>
</dbReference>
<evidence type="ECO:0000313" key="2">
    <source>
        <dbReference type="EMBL" id="PWJ10499.1"/>
    </source>
</evidence>
<sequence>MAVAADDFIKPNGLAFSTIETHLFIADSDLSHDPDGPYHIRVFDVTGSNNLKRCEVFVEVSPGVPEGFRFDDRGNLWSSAQDGVRVFDPDGNPLGRIRMPQMAANLTFGGPRRNRLFIASTQTLCAVCVGISGAQRP</sequence>
<feature type="domain" description="SMP-30/Gluconolactonase/LRE-like region" evidence="1">
    <location>
        <begin position="3"/>
        <end position="121"/>
    </location>
</feature>
<evidence type="ECO:0000259" key="1">
    <source>
        <dbReference type="Pfam" id="PF08450"/>
    </source>
</evidence>
<dbReference type="InterPro" id="IPR011042">
    <property type="entry name" value="6-blade_b-propeller_TolB-like"/>
</dbReference>
<dbReference type="SUPFAM" id="SSF63829">
    <property type="entry name" value="Calcium-dependent phosphotriesterase"/>
    <property type="match status" value="1"/>
</dbReference>
<dbReference type="EMBL" id="QGDJ01000023">
    <property type="protein sequence ID" value="PWJ10499.1"/>
    <property type="molecule type" value="Genomic_DNA"/>
</dbReference>
<dbReference type="Pfam" id="PF08450">
    <property type="entry name" value="SGL"/>
    <property type="match status" value="1"/>
</dbReference>
<dbReference type="RefSeq" id="WP_281271269.1">
    <property type="nucleotide sequence ID" value="NZ_QGDJ01000023.1"/>
</dbReference>
<dbReference type="InterPro" id="IPR052988">
    <property type="entry name" value="Oryzine_lactonohydrolase"/>
</dbReference>
<organism evidence="3 5">
    <name type="scientific">Jannaschia seohaensis</name>
    <dbReference type="NCBI Taxonomy" id="475081"/>
    <lineage>
        <taxon>Bacteria</taxon>
        <taxon>Pseudomonadati</taxon>
        <taxon>Pseudomonadota</taxon>
        <taxon>Alphaproteobacteria</taxon>
        <taxon>Rhodobacterales</taxon>
        <taxon>Roseobacteraceae</taxon>
        <taxon>Jannaschia</taxon>
    </lineage>
</organism>
<dbReference type="InterPro" id="IPR013658">
    <property type="entry name" value="SGL"/>
</dbReference>
<evidence type="ECO:0000313" key="3">
    <source>
        <dbReference type="EMBL" id="SSA51643.1"/>
    </source>
</evidence>
<reference evidence="3 5" key="1">
    <citation type="submission" date="2016-10" db="EMBL/GenBank/DDBJ databases">
        <authorList>
            <person name="Cai Z."/>
        </authorList>
    </citation>
    <scope>NUCLEOTIDE SEQUENCE [LARGE SCALE GENOMIC DNA]</scope>
    <source>
        <strain evidence="3 5">DSM 25227</strain>
    </source>
</reference>
<keyword evidence="4" id="KW-1185">Reference proteome</keyword>
<proteinExistence type="predicted"/>
<dbReference type="Proteomes" id="UP000245839">
    <property type="component" value="Unassembled WGS sequence"/>
</dbReference>
<name>A0A2Y9C978_9RHOB</name>
<reference evidence="2 4" key="2">
    <citation type="submission" date="2018-03" db="EMBL/GenBank/DDBJ databases">
        <title>Genomic Encyclopedia of Archaeal and Bacterial Type Strains, Phase II (KMG-II): from individual species to whole genera.</title>
        <authorList>
            <person name="Goeker M."/>
        </authorList>
    </citation>
    <scope>NUCLEOTIDE SEQUENCE [LARGE SCALE GENOMIC DNA]</scope>
    <source>
        <strain evidence="2 4">DSM 25227</strain>
    </source>
</reference>
<dbReference type="Proteomes" id="UP000251571">
    <property type="component" value="Unassembled WGS sequence"/>
</dbReference>
<dbReference type="Gene3D" id="2.120.10.30">
    <property type="entry name" value="TolB, C-terminal domain"/>
    <property type="match status" value="1"/>
</dbReference>
<dbReference type="PANTHER" id="PTHR47064:SF2">
    <property type="entry name" value="SMP-30_GLUCONOLACTONASE_LRE-LIKE REGION DOMAIN-CONTAINING PROTEIN-RELATED"/>
    <property type="match status" value="1"/>
</dbReference>
<evidence type="ECO:0000313" key="4">
    <source>
        <dbReference type="Proteomes" id="UP000245839"/>
    </source>
</evidence>
<gene>
    <name evidence="2" type="ORF">BCF38_1239</name>
    <name evidence="3" type="ORF">SAMN05421539_1239</name>
</gene>
<accession>A0A2Y9C978</accession>
<dbReference type="AlphaFoldDB" id="A0A2Y9C978"/>
<evidence type="ECO:0000313" key="5">
    <source>
        <dbReference type="Proteomes" id="UP000251571"/>
    </source>
</evidence>